<accession>A0A8S5NW26</accession>
<sequence>MSLTFCQNYPILVVQALQSRVQQERRTSC</sequence>
<protein>
    <submittedName>
        <fullName evidence="1">Uncharacterized protein</fullName>
    </submittedName>
</protein>
<evidence type="ECO:0000313" key="1">
    <source>
        <dbReference type="EMBL" id="DAD98440.1"/>
    </source>
</evidence>
<proteinExistence type="predicted"/>
<name>A0A8S5NW26_9CAUD</name>
<reference evidence="1" key="1">
    <citation type="journal article" date="2021" name="Proc. Natl. Acad. Sci. U.S.A.">
        <title>A Catalog of Tens of Thousands of Viruses from Human Metagenomes Reveals Hidden Associations with Chronic Diseases.</title>
        <authorList>
            <person name="Tisza M.J."/>
            <person name="Buck C.B."/>
        </authorList>
    </citation>
    <scope>NUCLEOTIDE SEQUENCE</scope>
    <source>
        <strain evidence="1">CtQLz13</strain>
    </source>
</reference>
<dbReference type="EMBL" id="BK015262">
    <property type="protein sequence ID" value="DAD98440.1"/>
    <property type="molecule type" value="Genomic_DNA"/>
</dbReference>
<organism evidence="1">
    <name type="scientific">Siphoviridae sp. ctQLz13</name>
    <dbReference type="NCBI Taxonomy" id="2825492"/>
    <lineage>
        <taxon>Viruses</taxon>
        <taxon>Duplodnaviria</taxon>
        <taxon>Heunggongvirae</taxon>
        <taxon>Uroviricota</taxon>
        <taxon>Caudoviricetes</taxon>
    </lineage>
</organism>